<dbReference type="Proteomes" id="UP000007110">
    <property type="component" value="Unassembled WGS sequence"/>
</dbReference>
<dbReference type="OrthoDB" id="6236007at2759"/>
<accession>A0A7M7SVR6</accession>
<protein>
    <recommendedName>
        <fullName evidence="1">NIDO domain-containing protein</fullName>
    </recommendedName>
</protein>
<dbReference type="InterPro" id="IPR003886">
    <property type="entry name" value="NIDO_dom"/>
</dbReference>
<reference evidence="2" key="2">
    <citation type="submission" date="2021-01" db="UniProtKB">
        <authorList>
            <consortium name="EnsemblMetazoa"/>
        </authorList>
    </citation>
    <scope>IDENTIFICATION</scope>
</reference>
<dbReference type="PANTHER" id="PTHR13802">
    <property type="entry name" value="MUCIN 4-RELATED"/>
    <property type="match status" value="1"/>
</dbReference>
<dbReference type="PROSITE" id="PS51220">
    <property type="entry name" value="NIDO"/>
    <property type="match status" value="1"/>
</dbReference>
<evidence type="ECO:0000313" key="2">
    <source>
        <dbReference type="EnsemblMetazoa" id="XP_030834993"/>
    </source>
</evidence>
<organism evidence="2 3">
    <name type="scientific">Strongylocentrotus purpuratus</name>
    <name type="common">Purple sea urchin</name>
    <dbReference type="NCBI Taxonomy" id="7668"/>
    <lineage>
        <taxon>Eukaryota</taxon>
        <taxon>Metazoa</taxon>
        <taxon>Echinodermata</taxon>
        <taxon>Eleutherozoa</taxon>
        <taxon>Echinozoa</taxon>
        <taxon>Echinoidea</taxon>
        <taxon>Euechinoidea</taxon>
        <taxon>Echinacea</taxon>
        <taxon>Camarodonta</taxon>
        <taxon>Echinidea</taxon>
        <taxon>Strongylocentrotidae</taxon>
        <taxon>Strongylocentrotus</taxon>
    </lineage>
</organism>
<dbReference type="InParanoid" id="A0A7M7SVR6"/>
<keyword evidence="3" id="KW-1185">Reference proteome</keyword>
<dbReference type="GeneID" id="105446631"/>
<evidence type="ECO:0000259" key="1">
    <source>
        <dbReference type="PROSITE" id="PS51220"/>
    </source>
</evidence>
<dbReference type="KEGG" id="spu:105446631"/>
<proteinExistence type="predicted"/>
<reference evidence="3" key="1">
    <citation type="submission" date="2015-02" db="EMBL/GenBank/DDBJ databases">
        <title>Genome sequencing for Strongylocentrotus purpuratus.</title>
        <authorList>
            <person name="Murali S."/>
            <person name="Liu Y."/>
            <person name="Vee V."/>
            <person name="English A."/>
            <person name="Wang M."/>
            <person name="Skinner E."/>
            <person name="Han Y."/>
            <person name="Muzny D.M."/>
            <person name="Worley K.C."/>
            <person name="Gibbs R.A."/>
        </authorList>
    </citation>
    <scope>NUCLEOTIDE SEQUENCE</scope>
</reference>
<sequence length="148" mass="15906">MRDFVSSWMFIATWDRMAFYGAKITSIMNSFQVVMVTDGRFSFAIFNYGDINWTTGTDNGGDANTGLGGTPAQVGFNAGDGVTFYSVPGSQTAAIVDIETTSNIGVPGRWVFRTDNSNIEGLECTTSGAFTTFTILALADAINLTRGY</sequence>
<dbReference type="PANTHER" id="PTHR13802:SF59">
    <property type="entry name" value="SUSHI DOMAIN-CONTAINING PROTEIN 2"/>
    <property type="match status" value="1"/>
</dbReference>
<name>A0A7M7SVR6_STRPU</name>
<dbReference type="InterPro" id="IPR051495">
    <property type="entry name" value="Epithelial_Barrier/Signaling"/>
</dbReference>
<feature type="domain" description="NIDO" evidence="1">
    <location>
        <begin position="1"/>
        <end position="117"/>
    </location>
</feature>
<dbReference type="RefSeq" id="XP_030834993.1">
    <property type="nucleotide sequence ID" value="XM_030979133.1"/>
</dbReference>
<dbReference type="SMART" id="SM00539">
    <property type="entry name" value="NIDO"/>
    <property type="match status" value="1"/>
</dbReference>
<dbReference type="AlphaFoldDB" id="A0A7M7SVR6"/>
<dbReference type="Pfam" id="PF06119">
    <property type="entry name" value="NIDO"/>
    <property type="match status" value="1"/>
</dbReference>
<dbReference type="EnsemblMetazoa" id="XM_030979133">
    <property type="protein sequence ID" value="XP_030834993"/>
    <property type="gene ID" value="LOC105446631"/>
</dbReference>
<dbReference type="OMA" id="CFLFRID"/>
<evidence type="ECO:0000313" key="3">
    <source>
        <dbReference type="Proteomes" id="UP000007110"/>
    </source>
</evidence>
<dbReference type="GO" id="GO:0007160">
    <property type="term" value="P:cell-matrix adhesion"/>
    <property type="evidence" value="ECO:0007669"/>
    <property type="project" value="InterPro"/>
</dbReference>